<reference evidence="4 6" key="2">
    <citation type="submission" date="2019-03" db="EMBL/GenBank/DDBJ databases">
        <title>Genomics of glacier-inhabiting Cryobacterium strains.</title>
        <authorList>
            <person name="Liu Q."/>
            <person name="Xin Y.-H."/>
        </authorList>
    </citation>
    <scope>NUCLEOTIDE SEQUENCE [LARGE SCALE GENOMIC DNA]</scope>
    <source>
        <strain evidence="4 6">Hh34</strain>
    </source>
</reference>
<evidence type="ECO:0000256" key="1">
    <source>
        <dbReference type="ARBA" id="ARBA00008791"/>
    </source>
</evidence>
<dbReference type="InterPro" id="IPR014729">
    <property type="entry name" value="Rossmann-like_a/b/a_fold"/>
</dbReference>
<dbReference type="AlphaFoldDB" id="A0A1I2YJV2"/>
<dbReference type="Pfam" id="PF00582">
    <property type="entry name" value="Usp"/>
    <property type="match status" value="2"/>
</dbReference>
<dbReference type="PRINTS" id="PR01438">
    <property type="entry name" value="UNVRSLSTRESS"/>
</dbReference>
<evidence type="ECO:0000259" key="2">
    <source>
        <dbReference type="Pfam" id="PF00582"/>
    </source>
</evidence>
<comment type="similarity">
    <text evidence="1">Belongs to the universal stress protein A family.</text>
</comment>
<sequence length="292" mass="30868">MTDTLTTAKMVVAWDGTEPARAALNWSLARATGGDLTLVQVLDRTVSSADYFALESTTARAREVLCDDAERVSAKYPALTVHSELLSGDPISELRALSGTDTLVVVGTHRGRGSTLRYEWSMGARLAGSANGPVAIIPEGDSAVPFNTGHTGIVVGVDGSAASNAAIEFAAAEAERSGEDLIAIHAWQEPLVWRDTTEPDARFLEALETSHRRILDESLRIVAARYPMVRIRPSLVRGPAQSVLLDAARGAALLVVGDHGFTGLSKLLLGSVSHSIVLNIQSPMVVIPAPTA</sequence>
<evidence type="ECO:0000313" key="6">
    <source>
        <dbReference type="Proteomes" id="UP000297963"/>
    </source>
</evidence>
<comment type="caution">
    <text evidence="4">The sequence shown here is derived from an EMBL/GenBank/DDBJ whole genome shotgun (WGS) entry which is preliminary data.</text>
</comment>
<dbReference type="InterPro" id="IPR006016">
    <property type="entry name" value="UspA"/>
</dbReference>
<accession>A0A1I2YJV2</accession>
<evidence type="ECO:0000313" key="5">
    <source>
        <dbReference type="Proteomes" id="UP000199681"/>
    </source>
</evidence>
<dbReference type="PANTHER" id="PTHR46268">
    <property type="entry name" value="STRESS RESPONSE PROTEIN NHAX"/>
    <property type="match status" value="1"/>
</dbReference>
<evidence type="ECO:0000313" key="4">
    <source>
        <dbReference type="EMBL" id="TFB86004.1"/>
    </source>
</evidence>
<dbReference type="Proteomes" id="UP000297963">
    <property type="component" value="Unassembled WGS sequence"/>
</dbReference>
<dbReference type="EMBL" id="SOFE01000011">
    <property type="protein sequence ID" value="TFB86004.1"/>
    <property type="molecule type" value="Genomic_DNA"/>
</dbReference>
<dbReference type="STRING" id="995038.SAMN05216274_102133"/>
<dbReference type="PANTHER" id="PTHR46268:SF6">
    <property type="entry name" value="UNIVERSAL STRESS PROTEIN UP12"/>
    <property type="match status" value="1"/>
</dbReference>
<dbReference type="EMBL" id="FOPW01000002">
    <property type="protein sequence ID" value="SFH25924.1"/>
    <property type="molecule type" value="Genomic_DNA"/>
</dbReference>
<dbReference type="Proteomes" id="UP000199681">
    <property type="component" value="Unassembled WGS sequence"/>
</dbReference>
<keyword evidence="5" id="KW-1185">Reference proteome</keyword>
<reference evidence="3 5" key="1">
    <citation type="submission" date="2016-10" db="EMBL/GenBank/DDBJ databases">
        <authorList>
            <person name="Varghese N."/>
            <person name="Submissions S."/>
        </authorList>
    </citation>
    <scope>NUCLEOTIDE SEQUENCE [LARGE SCALE GENOMIC DNA]</scope>
    <source>
        <strain evidence="3 5">GMCC 1.11211</strain>
    </source>
</reference>
<dbReference type="SUPFAM" id="SSF52402">
    <property type="entry name" value="Adenine nucleotide alpha hydrolases-like"/>
    <property type="match status" value="2"/>
</dbReference>
<dbReference type="InterPro" id="IPR006015">
    <property type="entry name" value="Universal_stress_UspA"/>
</dbReference>
<dbReference type="RefSeq" id="WP_092448324.1">
    <property type="nucleotide sequence ID" value="NZ_BKAC01000008.1"/>
</dbReference>
<protein>
    <submittedName>
        <fullName evidence="3 4">Universal stress protein</fullName>
    </submittedName>
</protein>
<feature type="domain" description="UspA" evidence="2">
    <location>
        <begin position="153"/>
        <end position="288"/>
    </location>
</feature>
<organism evidence="4 6">
    <name type="scientific">Cryobacterium levicorallinum</name>
    <dbReference type="NCBI Taxonomy" id="995038"/>
    <lineage>
        <taxon>Bacteria</taxon>
        <taxon>Bacillati</taxon>
        <taxon>Actinomycetota</taxon>
        <taxon>Actinomycetes</taxon>
        <taxon>Micrococcales</taxon>
        <taxon>Microbacteriaceae</taxon>
        <taxon>Cryobacterium</taxon>
    </lineage>
</organism>
<proteinExistence type="inferred from homology"/>
<name>A0A1I2YJV2_9MICO</name>
<dbReference type="Gene3D" id="3.40.50.620">
    <property type="entry name" value="HUPs"/>
    <property type="match status" value="2"/>
</dbReference>
<gene>
    <name evidence="4" type="ORF">E3O11_05740</name>
    <name evidence="3" type="ORF">SAMN05216274_102133</name>
</gene>
<feature type="domain" description="UspA" evidence="2">
    <location>
        <begin position="9"/>
        <end position="138"/>
    </location>
</feature>
<evidence type="ECO:0000313" key="3">
    <source>
        <dbReference type="EMBL" id="SFH25924.1"/>
    </source>
</evidence>